<dbReference type="InterPro" id="IPR019370">
    <property type="entry name" value="E2F-assoc_phosphoprotein"/>
</dbReference>
<sequence length="303" mass="34673">MEDDPYDIGKYCSSEDDLYESSDDELKEKGVLQQEEASCSSSEDEFEKEMQVELESVMRSYEDHCEQNPTKDLEKAASVSSNENAKQPEDVYSEDYFSSGSEDEHLVGGQGSKSKERRKMLTNDDLLYDPDMDDEDEKWVIKQRQEHRMKVAEKRKTQNLSDKNANQSTSTATKKKPRTNKPEVDKVPSSDAILSCPACMTTLCIDCQRHDLYKNQYRAMFVMNCKVVEDEVLRYEPIGKKRKKEKQGKLVQCDKTNDSLTSANDGTSTERYHPVTCVECSSEVAVYDSDEVYHFFNVLASHA</sequence>
<dbReference type="Pfam" id="PF10238">
    <property type="entry name" value="Eapp_C"/>
    <property type="match status" value="1"/>
</dbReference>
<feature type="region of interest" description="Disordered" evidence="1">
    <location>
        <begin position="1"/>
        <end position="118"/>
    </location>
</feature>
<feature type="compositionally biased region" description="Basic and acidic residues" evidence="1">
    <location>
        <begin position="60"/>
        <end position="75"/>
    </location>
</feature>
<dbReference type="GO" id="GO:0005634">
    <property type="term" value="C:nucleus"/>
    <property type="evidence" value="ECO:0007669"/>
    <property type="project" value="TreeGrafter"/>
</dbReference>
<dbReference type="EMBL" id="JARQWQ010000011">
    <property type="protein sequence ID" value="KAK2568958.1"/>
    <property type="molecule type" value="Genomic_DNA"/>
</dbReference>
<comment type="caution">
    <text evidence="2">The sequence shown here is derived from an EMBL/GenBank/DDBJ whole genome shotgun (WGS) entry which is preliminary data.</text>
</comment>
<dbReference type="PANTHER" id="PTHR15967">
    <property type="entry name" value="E2F-ASSOCIATED PHOSPHOPROTEIN"/>
    <property type="match status" value="1"/>
</dbReference>
<accession>A0AAD9QX73</accession>
<evidence type="ECO:0000313" key="3">
    <source>
        <dbReference type="Proteomes" id="UP001249851"/>
    </source>
</evidence>
<proteinExistence type="predicted"/>
<feature type="compositionally biased region" description="Polar residues" evidence="1">
    <location>
        <begin position="158"/>
        <end position="172"/>
    </location>
</feature>
<feature type="compositionally biased region" description="Acidic residues" evidence="1">
    <location>
        <begin position="14"/>
        <end position="23"/>
    </location>
</feature>
<reference evidence="2" key="1">
    <citation type="journal article" date="2023" name="G3 (Bethesda)">
        <title>Whole genome assembly and annotation of the endangered Caribbean coral Acropora cervicornis.</title>
        <authorList>
            <person name="Selwyn J.D."/>
            <person name="Vollmer S.V."/>
        </authorList>
    </citation>
    <scope>NUCLEOTIDE SEQUENCE</scope>
    <source>
        <strain evidence="2">K2</strain>
    </source>
</reference>
<gene>
    <name evidence="2" type="ORF">P5673_007063</name>
</gene>
<dbReference type="Proteomes" id="UP001249851">
    <property type="component" value="Unassembled WGS sequence"/>
</dbReference>
<reference evidence="2" key="2">
    <citation type="journal article" date="2023" name="Science">
        <title>Genomic signatures of disease resistance in endangered staghorn corals.</title>
        <authorList>
            <person name="Vollmer S.V."/>
            <person name="Selwyn J.D."/>
            <person name="Despard B.A."/>
            <person name="Roesel C.L."/>
        </authorList>
    </citation>
    <scope>NUCLEOTIDE SEQUENCE</scope>
    <source>
        <strain evidence="2">K2</strain>
    </source>
</reference>
<dbReference type="AlphaFoldDB" id="A0AAD9QX73"/>
<evidence type="ECO:0000313" key="2">
    <source>
        <dbReference type="EMBL" id="KAK2568958.1"/>
    </source>
</evidence>
<dbReference type="PANTHER" id="PTHR15967:SF0">
    <property type="entry name" value="E2F-ASSOCIATED PHOSPHOPROTEIN"/>
    <property type="match status" value="1"/>
</dbReference>
<protein>
    <submittedName>
        <fullName evidence="2">E2F-associated phosphoprotein</fullName>
    </submittedName>
</protein>
<evidence type="ECO:0000256" key="1">
    <source>
        <dbReference type="SAM" id="MobiDB-lite"/>
    </source>
</evidence>
<keyword evidence="3" id="KW-1185">Reference proteome</keyword>
<feature type="region of interest" description="Disordered" evidence="1">
    <location>
        <begin position="149"/>
        <end position="188"/>
    </location>
</feature>
<organism evidence="2 3">
    <name type="scientific">Acropora cervicornis</name>
    <name type="common">Staghorn coral</name>
    <dbReference type="NCBI Taxonomy" id="6130"/>
    <lineage>
        <taxon>Eukaryota</taxon>
        <taxon>Metazoa</taxon>
        <taxon>Cnidaria</taxon>
        <taxon>Anthozoa</taxon>
        <taxon>Hexacorallia</taxon>
        <taxon>Scleractinia</taxon>
        <taxon>Astrocoeniina</taxon>
        <taxon>Acroporidae</taxon>
        <taxon>Acropora</taxon>
    </lineage>
</organism>
<name>A0AAD9QX73_ACRCE</name>